<dbReference type="PROSITE" id="PS51186">
    <property type="entry name" value="GNAT"/>
    <property type="match status" value="1"/>
</dbReference>
<reference evidence="2 3" key="1">
    <citation type="submission" date="2019-03" db="EMBL/GenBank/DDBJ databases">
        <title>The complete genome sequence of Swingsia_sp. F3b2 LMG30590(T).</title>
        <authorList>
            <person name="Chua K.-O."/>
            <person name="Chan K.-G."/>
            <person name="See-Too W.-S."/>
        </authorList>
    </citation>
    <scope>NUCLEOTIDE SEQUENCE [LARGE SCALE GENOMIC DNA]</scope>
    <source>
        <strain evidence="2 3">F3b2</strain>
    </source>
</reference>
<dbReference type="Pfam" id="PF13302">
    <property type="entry name" value="Acetyltransf_3"/>
    <property type="match status" value="1"/>
</dbReference>
<dbReference type="InterPro" id="IPR000182">
    <property type="entry name" value="GNAT_dom"/>
</dbReference>
<dbReference type="OrthoDB" id="7263714at2"/>
<accession>A0A4Y6U859</accession>
<dbReference type="KEGG" id="swf:E3E12_04780"/>
<dbReference type="InterPro" id="IPR051531">
    <property type="entry name" value="N-acetyltransferase"/>
</dbReference>
<dbReference type="InterPro" id="IPR016181">
    <property type="entry name" value="Acyl_CoA_acyltransferase"/>
</dbReference>
<dbReference type="Proteomes" id="UP000318709">
    <property type="component" value="Chromosome"/>
</dbReference>
<protein>
    <submittedName>
        <fullName evidence="2">GNAT family N-acetyltransferase</fullName>
    </submittedName>
</protein>
<dbReference type="Gene3D" id="3.40.630.30">
    <property type="match status" value="1"/>
</dbReference>
<keyword evidence="3" id="KW-1185">Reference proteome</keyword>
<dbReference type="PANTHER" id="PTHR43792:SF1">
    <property type="entry name" value="N-ACETYLTRANSFERASE DOMAIN-CONTAINING PROTEIN"/>
    <property type="match status" value="1"/>
</dbReference>
<name>A0A4Y6U859_9PROT</name>
<keyword evidence="2" id="KW-0808">Transferase</keyword>
<feature type="domain" description="N-acetyltransferase" evidence="1">
    <location>
        <begin position="10"/>
        <end position="167"/>
    </location>
</feature>
<dbReference type="EMBL" id="CP038231">
    <property type="protein sequence ID" value="QDH13619.1"/>
    <property type="molecule type" value="Genomic_DNA"/>
</dbReference>
<evidence type="ECO:0000313" key="2">
    <source>
        <dbReference type="EMBL" id="QDH13619.1"/>
    </source>
</evidence>
<sequence>MSFYLHTARLILSPLGWQDMEPMARLKADGGAFGGMLGGVRNRAQAEAEMAADVAFWGKRGVGLFAIREQGRFLGMTGVHERPDDRGLALRMALFPWASGRGVAREAASAALCYTLDKPDIERVVAVAREDNIASRVVLGAIGMVECERFLRNGTEMVVYESLRPLD</sequence>
<dbReference type="AlphaFoldDB" id="A0A4Y6U859"/>
<evidence type="ECO:0000313" key="3">
    <source>
        <dbReference type="Proteomes" id="UP000318709"/>
    </source>
</evidence>
<gene>
    <name evidence="2" type="ORF">E3E12_04780</name>
</gene>
<dbReference type="RefSeq" id="WP_141443327.1">
    <property type="nucleotide sequence ID" value="NZ_CP038231.1"/>
</dbReference>
<proteinExistence type="predicted"/>
<evidence type="ECO:0000259" key="1">
    <source>
        <dbReference type="PROSITE" id="PS51186"/>
    </source>
</evidence>
<dbReference type="GO" id="GO:0016747">
    <property type="term" value="F:acyltransferase activity, transferring groups other than amino-acyl groups"/>
    <property type="evidence" value="ECO:0007669"/>
    <property type="project" value="InterPro"/>
</dbReference>
<organism evidence="2 3">
    <name type="scientific">Formicincola oecophyllae</name>
    <dbReference type="NCBI Taxonomy" id="2558361"/>
    <lineage>
        <taxon>Bacteria</taxon>
        <taxon>Pseudomonadati</taxon>
        <taxon>Pseudomonadota</taxon>
        <taxon>Alphaproteobacteria</taxon>
        <taxon>Acetobacterales</taxon>
        <taxon>Acetobacteraceae</taxon>
        <taxon>Formicincola</taxon>
    </lineage>
</organism>
<dbReference type="SUPFAM" id="SSF55729">
    <property type="entry name" value="Acyl-CoA N-acyltransferases (Nat)"/>
    <property type="match status" value="1"/>
</dbReference>
<dbReference type="PANTHER" id="PTHR43792">
    <property type="entry name" value="GNAT FAMILY, PUTATIVE (AFU_ORTHOLOGUE AFUA_3G00765)-RELATED-RELATED"/>
    <property type="match status" value="1"/>
</dbReference>